<evidence type="ECO:0000259" key="7">
    <source>
        <dbReference type="SMART" id="SM00495"/>
    </source>
</evidence>
<evidence type="ECO:0000313" key="9">
    <source>
        <dbReference type="Proteomes" id="UP000316541"/>
    </source>
</evidence>
<dbReference type="SUPFAM" id="SSF51055">
    <property type="entry name" value="Carbohydrate binding domain"/>
    <property type="match status" value="1"/>
</dbReference>
<dbReference type="Proteomes" id="UP000316541">
    <property type="component" value="Unassembled WGS sequence"/>
</dbReference>
<dbReference type="InterPro" id="IPR031325">
    <property type="entry name" value="RHS_repeat"/>
</dbReference>
<evidence type="ECO:0000313" key="8">
    <source>
        <dbReference type="EMBL" id="TQS12364.1"/>
    </source>
</evidence>
<feature type="region of interest" description="Disordered" evidence="6">
    <location>
        <begin position="1238"/>
        <end position="1297"/>
    </location>
</feature>
<dbReference type="InterPro" id="IPR050708">
    <property type="entry name" value="T6SS_VgrG/RHS"/>
</dbReference>
<keyword evidence="5" id="KW-0843">Virulence</keyword>
<evidence type="ECO:0000256" key="4">
    <source>
        <dbReference type="ARBA" id="ARBA00022801"/>
    </source>
</evidence>
<dbReference type="InterPro" id="IPR003284">
    <property type="entry name" value="Sal_SpvB"/>
</dbReference>
<keyword evidence="2" id="KW-0964">Secreted</keyword>
<evidence type="ECO:0000256" key="2">
    <source>
        <dbReference type="ARBA" id="ARBA00022525"/>
    </source>
</evidence>
<evidence type="ECO:0000256" key="3">
    <source>
        <dbReference type="ARBA" id="ARBA00022737"/>
    </source>
</evidence>
<dbReference type="EMBL" id="VIRM01000070">
    <property type="protein sequence ID" value="TQS12364.1"/>
    <property type="molecule type" value="Genomic_DNA"/>
</dbReference>
<comment type="caution">
    <text evidence="8">The sequence shown here is derived from an EMBL/GenBank/DDBJ whole genome shotgun (WGS) entry which is preliminary data.</text>
</comment>
<feature type="region of interest" description="Disordered" evidence="6">
    <location>
        <begin position="3667"/>
        <end position="3687"/>
    </location>
</feature>
<dbReference type="InterPro" id="IPR006530">
    <property type="entry name" value="YD"/>
</dbReference>
<feature type="compositionally biased region" description="Low complexity" evidence="6">
    <location>
        <begin position="1238"/>
        <end position="1288"/>
    </location>
</feature>
<proteinExistence type="predicted"/>
<dbReference type="NCBIfam" id="TIGR01643">
    <property type="entry name" value="YD_repeat_2x"/>
    <property type="match status" value="1"/>
</dbReference>
<dbReference type="NCBIfam" id="NF033679">
    <property type="entry name" value="DNRLRE_dom"/>
    <property type="match status" value="2"/>
</dbReference>
<evidence type="ECO:0000256" key="1">
    <source>
        <dbReference type="ARBA" id="ARBA00004613"/>
    </source>
</evidence>
<dbReference type="PANTHER" id="PTHR32305:SF17">
    <property type="entry name" value="TRNA NUCLEASE WAPA"/>
    <property type="match status" value="1"/>
</dbReference>
<evidence type="ECO:0000256" key="6">
    <source>
        <dbReference type="SAM" id="MobiDB-lite"/>
    </source>
</evidence>
<accession>A0A544Y6N9</accession>
<dbReference type="NCBIfam" id="TIGR03696">
    <property type="entry name" value="Rhs_assc_core"/>
    <property type="match status" value="1"/>
</dbReference>
<feature type="compositionally biased region" description="Basic and acidic residues" evidence="6">
    <location>
        <begin position="1502"/>
        <end position="1514"/>
    </location>
</feature>
<dbReference type="InterPro" id="IPR040559">
    <property type="entry name" value="CdiA_C"/>
</dbReference>
<dbReference type="SMART" id="SM00495">
    <property type="entry name" value="ChtBD3"/>
    <property type="match status" value="1"/>
</dbReference>
<reference evidence="8 9" key="1">
    <citation type="submission" date="2019-07" db="EMBL/GenBank/DDBJ databases">
        <title>Microbispora hainanensis DSM 45428.</title>
        <authorList>
            <person name="Thawai C."/>
        </authorList>
    </citation>
    <scope>NUCLEOTIDE SEQUENCE [LARGE SCALE GENOMIC DNA]</scope>
    <source>
        <strain evidence="8 9">DSM 45428</strain>
    </source>
</reference>
<dbReference type="GO" id="GO:0005737">
    <property type="term" value="C:cytoplasm"/>
    <property type="evidence" value="ECO:0007669"/>
    <property type="project" value="InterPro"/>
</dbReference>
<dbReference type="InterPro" id="IPR056823">
    <property type="entry name" value="TEN-like_YD-shell"/>
</dbReference>
<dbReference type="InterPro" id="IPR022385">
    <property type="entry name" value="Rhs_assc_core"/>
</dbReference>
<dbReference type="Gene3D" id="2.10.10.20">
    <property type="entry name" value="Carbohydrate-binding module superfamily 5/12"/>
    <property type="match status" value="1"/>
</dbReference>
<dbReference type="Gene3D" id="2.180.10.10">
    <property type="entry name" value="RHS repeat-associated core"/>
    <property type="match status" value="2"/>
</dbReference>
<evidence type="ECO:0000256" key="5">
    <source>
        <dbReference type="ARBA" id="ARBA00023026"/>
    </source>
</evidence>
<dbReference type="CDD" id="cd20727">
    <property type="entry name" value="CDI_toxin_Bp_tRNase-like"/>
    <property type="match status" value="1"/>
</dbReference>
<feature type="compositionally biased region" description="Low complexity" evidence="6">
    <location>
        <begin position="2163"/>
        <end position="2176"/>
    </location>
</feature>
<organism evidence="8 9">
    <name type="scientific">Microbispora hainanensis</name>
    <dbReference type="NCBI Taxonomy" id="568844"/>
    <lineage>
        <taxon>Bacteria</taxon>
        <taxon>Bacillati</taxon>
        <taxon>Actinomycetota</taxon>
        <taxon>Actinomycetes</taxon>
        <taxon>Streptosporangiales</taxon>
        <taxon>Streptosporangiaceae</taxon>
        <taxon>Microbispora</taxon>
    </lineage>
</organism>
<feature type="compositionally biased region" description="Basic and acidic residues" evidence="6">
    <location>
        <begin position="1959"/>
        <end position="1969"/>
    </location>
</feature>
<protein>
    <submittedName>
        <fullName evidence="8">DNRLRE domain-containing protein</fullName>
    </submittedName>
</protein>
<dbReference type="Pfam" id="PF25023">
    <property type="entry name" value="TEN_YD-shell"/>
    <property type="match status" value="1"/>
</dbReference>
<keyword evidence="4" id="KW-0378">Hydrolase</keyword>
<feature type="compositionally biased region" description="Basic and acidic residues" evidence="6">
    <location>
        <begin position="3667"/>
        <end position="3685"/>
    </location>
</feature>
<dbReference type="RefSeq" id="WP_142624792.1">
    <property type="nucleotide sequence ID" value="NZ_VIRM01000070.1"/>
</dbReference>
<dbReference type="GO" id="GO:0005975">
    <property type="term" value="P:carbohydrate metabolic process"/>
    <property type="evidence" value="ECO:0007669"/>
    <property type="project" value="InterPro"/>
</dbReference>
<name>A0A544Y6N9_9ACTN</name>
<keyword evidence="3" id="KW-0677">Repeat</keyword>
<feature type="region of interest" description="Disordered" evidence="6">
    <location>
        <begin position="1484"/>
        <end position="1518"/>
    </location>
</feature>
<dbReference type="InterPro" id="IPR036573">
    <property type="entry name" value="CBM_sf_5/12"/>
</dbReference>
<sequence>METFDNAVARRLGGVGLAVRLTRGDGGTDAAPARVALDYSSFRNAYSGGFASRLTLKRVPACMLESRPSQECVERAKATTRTLPVVNDVVHGRVTAVLDADPAPAAGSGVAAAGAAGDASVYVLAASAASTASDATGSFAATDLKPSGTWQVGLSGGDFSYSYPLPAVPAPGGSAPGLALQYSSSSVDSLTSYTNNQASVAGLGWELNAGFIERQFMPCGAYEDRLEGHLCWESPDGTASGSALTLSVGGRSSQIMRDSDSGTYKTADDFGWKIQYVTSGGQSGQPYWKVTDQDGTVYRFGYHRDSSWQVPVLGDDSGEPCHSAFVATGSSYPTTSAFCDAPWRWQLDQEVDVKGNVIDYSYERETNTYCRAGGTVCHWVPEYTLDYDRGGYLSEVTYGHNVNVTGSVPTGRITFGVEDRGTPPDGITDWEDDTPTDLLCQLAQDCGSNGTATFFTSKRLDTVTTSSWNATTWEDVSRLELSYSWIDSDCYGSWGDVCIGKPVLWLDKIRPVGMAGSGSDIKAPSVDFTATLLDNRVDYQEFNTDKPRFQLPRISAVTTGLGGVTEITYGQVAPCDPDMRQWTDIWDTNIFDCYGMEVYYYTLGEDSPIYENGGVYNKWLVTQTVERDLVAGSPDQVTQYEYQGEPAWALPLQPFYIPHECVGDSYMLDDLGFPTCDENWPGNWSEFRGYDSVQVTKGSGTNPADYSTTTSTFYRGMADDILADGTPKQSTVTDFDGNAYYDGRDLMGQTLQEQTFSVTALTSSVTTCSYPAWKSSGDYGEGDRVSYQKHHWEALDDTLGLPPDWGYPYWEDLGPCPTTPPGPKTLVEDTSTRYEYDPVVTGSAGWYGSIQVNQIREVTREKATSGWRYSETATEYNADGLPKKVNDYGERGVGSDNTCTAITYARNTSKWLIDYEASEERHAGDDCSSGTLLARSITLYDGATSPSANTPTRGDATEIRAYSSDSDYTATMSTFDNYGRPLSSTDLLHKTTTITYAPAVGWPSGGVTVTNPLGQSVTTWSSPYNGQPVGMRDANNHDVNIDYDALGRTLQLWTPEAPKSGNTPAAKVAYAIPADSDGVVTGPAKTTVSRLQSGSGTSAKWVSTHTYVDGLGRPREVQTASPAGGRVVQVTTYDARGLTAATSAPAHNTAQPGSGLLNPDLESLPQWSTAVYDSLGRITAQIDKSESDELRHTTTKYLGADKYEVTPPVGGKTVYYTDAADQVTKIEEWLTGTGTAQQTAIAGPTPSSSSITSPAAAGKTETAKSSTAVTAPASAANAPAAKESPAQAQTQVQDARIEASVEAKRSGKPVEVAGLASATSSTVANPDGKTFTTTVSTRPARVKRDGAWVPIDTSLVEKDGALVPKAGPAVTVSAGGDGPFATVADEAGNSIALSWPSPLPRPTVERNKARYADAAGPGADLVVTVLPGGVRHDIELRERPTTQLNYRIGVKTSGWKLQQDGQGRLTVTDSAGKLVAPVAQPVMYPKPTRGEKVKNTQADTDANAKADARPEAKDRHRRTGRITTRLTAQGDHQVLELTPDASFLADPTLTYPVTVDPTLDFDTQDDTYVADYDSDIHADDDKIWTGSYYGELDRGYVYFDTSFLWGENITQAELSLRNRYSTSCGSTGAGIQVRRVTADWDPYSISWSSQPDTTTEDAVISKDGYDLDSCPAQEAGQVNWNVTAMAQDWAAGKPGYGVSLRSANESASENWRSFDSSEAWEWWEDAAGPILTVTYTASSSPTVGNLSITPVTGSAVSSLTPTLHATVSDIASGSLRADYQVEHDPAYTAEGTGQIWVGSSAGVTSGNDAPAVVPAGKLSDGWHIRWRARATNTGTSTSSSWSAWQTTTVNVPDPLVDQLQVTPSQVLSAETVTSTLTPALAARVTTPDAGASRVEFELEHDPADSAHGTGSIWTIGSAQAGTAKSAAAVTAPASAPAAGAASASNAPAADAPAAQVQDVHGRASVEAKRSGKPVEMAGLTSATSSTVANPDGKTFTTTVSTRPTRIKRDGAWVPIDTSLVEKDGAFVPKAGPAVTVSAGGDGPFATMGDEAGNSIALSWPTPLPRPTVERNRARYTDAAGPGADLVVTVLPGGVRHDIELRERPTTQLNYRVNVKTTGWKLQQDVQGRLTLTDSAGKLVAPVAQPVMYPKLNRSMKAKDARAGGDATSGAGTTAKANKGHGARRGRIATRLNHEGDHQVLELAPDAAFLADPATSFPVVVDPTVNLDTQGDTYVGDWDPYSSWWNEDLIDVGSGEIGPGEIGISRGYLQFDTSALAGKSVTQAQLSLFNYAAPQCGSFGSGIQARRVNSAWDAYDITWNSQPSTTSEDAVTRRDAYSMDWCPDGNGGTITYDITAMAQDWAAGKPQYGVQLRAVDESGVNDWRDYHSMEATFDGAQPPALTATYSLPSSSPTFGNLSIAPVTGGAVSSLTPTLHATVSDTTSGSLRADYEIEHDPAYTAEGTGQIWTGSSTGVTSGNDAPAVVPAGKLSNGWHVRWRARATNTGTSTSSAWSSWQTATITTVLDPVVDNVASGTQATLTVPAGKLADGWKVRWRARAVAAGSNTSAWSDWQALTVKVPAATVSQLQITPAQTVDGKTAVSSLTPQLLATVTDAYGQPLRAEFEVEHDPADTAHGTGGIWTGAADNVASGTQASVTVPGGALSNGWGIRWRARAVNTATQVASAWSDWQTATVNAANVPSEPGVTALQITPSQVVDDTTVASSLTPQLRAQVTNPAGGTLRAEFELEHDPAAPQGQGTGQIWTTAADNVPAGTEAAVTVPSDTLSEGWLVRWRARAIAGETASSWSDWQTVRVDQPDPVLGTLQVTPSEVVDGKTTSASLTPQLLAQVTDPAGGPLRAEFELEHDPAAPEGQGTGGIWTTAVDDVASGAQATVTVPDGKLSDGWLVRWRARAVTAGGTSAWSDWQQLTVTEGSLIPVVDNPRTRPASNGTTTTLTPALLATVRSDQGGQLGAEFEVEHDPADTGQIWTTTVNGVTSGNDATITIPAGTLSNGWKIRWHARAVKNGITSDWTAWQSVTVNVPNHYDTTFEYDRDGQLIKQTDANGNIRTFTYDLLGRRTASHDPDAGDSHQAYDDAGRLLWSTNGKGQKLSYSYDDIGRQTALWAGERDSGTKLAEWVYDTVTTNGKGKLTSATRYAGGNAYVDTITGYDTMGRPKGSTLTIPSSEGMLAGTYTFATTYAISGRVATYTMPAAGGLPAETVTSTYTDLDLPSQMTSDLGGGFTYVGSTTYSNIGQLADRAYGVGGKIKWHLDYDLKTRWVKSVTTTTKADTSNPMTVQDDRYEYDPSGEIKKILDAATASGGSPGQYECFTYDGLHRLSQAWTTTATACGTSTATADNQGIDPYAQSYAYDGVGNLTSVTSNGQAAIYDYPQPEMDAVRPNAVTSISRPTGTDTYAYDNAGQLTSRTVSGKAGTFAWNELGQLDKATIAGQDTTMVYDADGQRLIRRDPDGKATLYLGSMEIEVNGGAITGKRYYTAPDGATVAMRTGGDGVTWMMSGLHGSTQLAVDDTTGKVSRERYLPFGQRRGADDLPFTDHGFLGKTEDDNTGLDYLSARYYDPTIAKFITTDPLLDLRTPQWANPYGYAGNNPVGLSDPTGLSVAPRGAAFDSCTTAAECKDFEKCKKQHTAAKCTKSLSEKVRATATKAAAEKAAAESKENDRKAAEKRNKSMYPSCNSGGGYPVSCSGPSQQQCTSTLQCATVYGMAGALLLTPVALAVGPEAVAAGGAVIGAGGKAIGAGAKAVGKGKVVAGPKLGVLRITAKSPSASEVRGAEYMAAQGKNVLLRDPVGTRAGGETSDLLVDGVRWDVYTPITSNVNRIASTAASKGSQVQGGGVIIDLSKTSVTPEQLANIQVRIARTGARVSQVVVIP</sequence>
<gene>
    <name evidence="8" type="ORF">FLX08_36290</name>
</gene>
<feature type="region of interest" description="Disordered" evidence="6">
    <location>
        <begin position="2160"/>
        <end position="2182"/>
    </location>
</feature>
<dbReference type="GO" id="GO:0005576">
    <property type="term" value="C:extracellular region"/>
    <property type="evidence" value="ECO:0007669"/>
    <property type="project" value="UniProtKB-SubCell"/>
</dbReference>
<dbReference type="Pfam" id="PF03534">
    <property type="entry name" value="SpvB"/>
    <property type="match status" value="1"/>
</dbReference>
<dbReference type="Pfam" id="PF05593">
    <property type="entry name" value="RHS_repeat"/>
    <property type="match status" value="1"/>
</dbReference>
<feature type="region of interest" description="Disordered" evidence="6">
    <location>
        <begin position="1949"/>
        <end position="1995"/>
    </location>
</feature>
<dbReference type="GO" id="GO:0004553">
    <property type="term" value="F:hydrolase activity, hydrolyzing O-glycosyl compounds"/>
    <property type="evidence" value="ECO:0007669"/>
    <property type="project" value="InterPro"/>
</dbReference>
<dbReference type="InterPro" id="IPR003610">
    <property type="entry name" value="CBM5/12"/>
</dbReference>
<comment type="subcellular location">
    <subcellularLocation>
        <location evidence="1">Secreted</location>
    </subcellularLocation>
</comment>
<dbReference type="Pfam" id="PF18451">
    <property type="entry name" value="CdiA_C"/>
    <property type="match status" value="1"/>
</dbReference>
<feature type="domain" description="Chitin-binding type-3" evidence="7">
    <location>
        <begin position="770"/>
        <end position="813"/>
    </location>
</feature>
<dbReference type="GO" id="GO:0030246">
    <property type="term" value="F:carbohydrate binding"/>
    <property type="evidence" value="ECO:0007669"/>
    <property type="project" value="InterPro"/>
</dbReference>
<dbReference type="Gene3D" id="3.40.1350.120">
    <property type="match status" value="1"/>
</dbReference>
<dbReference type="PANTHER" id="PTHR32305">
    <property type="match status" value="1"/>
</dbReference>